<evidence type="ECO:0000256" key="1">
    <source>
        <dbReference type="SAM" id="MobiDB-lite"/>
    </source>
</evidence>
<dbReference type="PANTHER" id="PTHR15381">
    <property type="entry name" value="CHONDROITIN SULFATE PROTEOGLYCAN 5 -RELATED"/>
    <property type="match status" value="1"/>
</dbReference>
<keyword evidence="3" id="KW-0732">Signal</keyword>
<feature type="region of interest" description="Disordered" evidence="1">
    <location>
        <begin position="186"/>
        <end position="217"/>
    </location>
</feature>
<feature type="compositionally biased region" description="Polar residues" evidence="1">
    <location>
        <begin position="275"/>
        <end position="302"/>
    </location>
</feature>
<sequence length="955" mass="105371">MDSCWKCLAALLSTLLLHCIQGISADPVNWTSTLSFSPDGESSYQEPDVHSSPLKKEALDEGRDSSRTPRSGGQDTFSDNKTWRETKAKRLQKKSPLDFVVSATAASTMDYVATKDFSAEITRMSVENKDLPICVGCGEETYVEDKPSVSSFLAEHKAGDVESVTSLVWPIRREAGDVGFKKELVKGGSPLGAESQEDSGSGDPHLRMPAGQATHTSSLDKQWEVGEFLDRATPLPSQTSITWSKGLLSPITEKAISPDSAEIDHLLQVSRETVLQSPSPSGIEQQKSKTVVNSETDMSHGQFTPLEGESSQSTAQGAQGQTDITVVTEKILNSLTSSLLPIGPLKPSDAPFHSLITEFTDVDYYDSELDLHGTHGHFLDYTFPGRDSTKNILDKNPHRPKPDHYKESTFDESYFYPTTSFYTDGDLEGDDDDDDDDDDEDDIEESDDDITGRGQEISNAPKEATLTPKVQTITIDEKPTSREQVPHQTFILFGGELHPKFHPDINKDFTQTTSGVSENRTECRNGYIKRNNSCKSLCEIYPTYCYNGGQCYIVENTGAFCRCNTQDYIWHKGMRCESIITDFQVMCVAVGTAALVVLLLFMMTVFFAKKLYLLKTENYKLRKRNRYRTPSELHNDNFSLSTIAEGSHPNVRKLCDTPCHVSPHARALAYYDNVICQLFTPPLAPPLKVINPQPLPYIGYQSPAPPLYRLSIPSPSPISVINPQPLPYIGYQSPAPPLYRLSIPSPSPISVINPQPLPYIGYQSPALPISIYQSPALPYIGCHPQPLPMAPMGYQSPDPPLNRLSIPALLCIGYQSPAPPYRLSIPSPPLYRLSIPSPSTPPLYWLSIPSPSPILAINPQPLPYSPYIGYRSLAPPLYRLSIPSPSPISVINPKPLPHMGYQSPAPPLYWLSIPSPSLISLINPQPLPYIGYQSPTLPLYRLSIPSPSPISAINP</sequence>
<feature type="compositionally biased region" description="Low complexity" evidence="1">
    <location>
        <begin position="310"/>
        <end position="321"/>
    </location>
</feature>
<feature type="region of interest" description="Disordered" evidence="1">
    <location>
        <begin position="37"/>
        <end position="89"/>
    </location>
</feature>
<protein>
    <recommendedName>
        <fullName evidence="4">Neural chondroitin sulphate proteoglycan cytoplasmic domain-containing protein</fullName>
    </recommendedName>
</protein>
<keyword evidence="2" id="KW-0812">Transmembrane</keyword>
<dbReference type="InterPro" id="IPR009505">
    <property type="entry name" value="Neural_ProG_Cyt"/>
</dbReference>
<feature type="compositionally biased region" description="Acidic residues" evidence="1">
    <location>
        <begin position="425"/>
        <end position="449"/>
    </location>
</feature>
<feature type="signal peptide" evidence="3">
    <location>
        <begin position="1"/>
        <end position="25"/>
    </location>
</feature>
<dbReference type="Pfam" id="PF06567">
    <property type="entry name" value="Neural_ProG_Cyt"/>
    <property type="match status" value="1"/>
</dbReference>
<feature type="compositionally biased region" description="Basic and acidic residues" evidence="1">
    <location>
        <begin position="54"/>
        <end position="67"/>
    </location>
</feature>
<accession>A0AAD1RYV3</accession>
<organism evidence="5 6">
    <name type="scientific">Pelobates cultripes</name>
    <name type="common">Western spadefoot toad</name>
    <dbReference type="NCBI Taxonomy" id="61616"/>
    <lineage>
        <taxon>Eukaryota</taxon>
        <taxon>Metazoa</taxon>
        <taxon>Chordata</taxon>
        <taxon>Craniata</taxon>
        <taxon>Vertebrata</taxon>
        <taxon>Euteleostomi</taxon>
        <taxon>Amphibia</taxon>
        <taxon>Batrachia</taxon>
        <taxon>Anura</taxon>
        <taxon>Pelobatoidea</taxon>
        <taxon>Pelobatidae</taxon>
        <taxon>Pelobates</taxon>
    </lineage>
</organism>
<reference evidence="5" key="1">
    <citation type="submission" date="2022-03" db="EMBL/GenBank/DDBJ databases">
        <authorList>
            <person name="Alioto T."/>
            <person name="Alioto T."/>
            <person name="Gomez Garrido J."/>
        </authorList>
    </citation>
    <scope>NUCLEOTIDE SEQUENCE</scope>
</reference>
<feature type="chain" id="PRO_5042017623" description="Neural chondroitin sulphate proteoglycan cytoplasmic domain-containing protein" evidence="3">
    <location>
        <begin position="26"/>
        <end position="955"/>
    </location>
</feature>
<feature type="transmembrane region" description="Helical" evidence="2">
    <location>
        <begin position="583"/>
        <end position="608"/>
    </location>
</feature>
<dbReference type="AlphaFoldDB" id="A0AAD1RYV3"/>
<evidence type="ECO:0000256" key="2">
    <source>
        <dbReference type="SAM" id="Phobius"/>
    </source>
</evidence>
<dbReference type="GO" id="GO:0048858">
    <property type="term" value="P:cell projection morphogenesis"/>
    <property type="evidence" value="ECO:0007669"/>
    <property type="project" value="TreeGrafter"/>
</dbReference>
<keyword evidence="2" id="KW-0472">Membrane</keyword>
<keyword evidence="6" id="KW-1185">Reference proteome</keyword>
<evidence type="ECO:0000256" key="3">
    <source>
        <dbReference type="SAM" id="SignalP"/>
    </source>
</evidence>
<name>A0AAD1RYV3_PELCU</name>
<evidence type="ECO:0000313" key="5">
    <source>
        <dbReference type="EMBL" id="CAH2281735.1"/>
    </source>
</evidence>
<keyword evidence="2" id="KW-1133">Transmembrane helix</keyword>
<gene>
    <name evidence="5" type="ORF">PECUL_23A058338</name>
</gene>
<feature type="compositionally biased region" description="Basic and acidic residues" evidence="1">
    <location>
        <begin position="387"/>
        <end position="409"/>
    </location>
</feature>
<evidence type="ECO:0000313" key="6">
    <source>
        <dbReference type="Proteomes" id="UP001295444"/>
    </source>
</evidence>
<feature type="region of interest" description="Disordered" evidence="1">
    <location>
        <begin position="275"/>
        <end position="321"/>
    </location>
</feature>
<proteinExistence type="predicted"/>
<feature type="compositionally biased region" description="Polar residues" evidence="1">
    <location>
        <begin position="68"/>
        <end position="80"/>
    </location>
</feature>
<dbReference type="PANTHER" id="PTHR15381:SF1">
    <property type="entry name" value="CHONDROITIN SULFATE PROTEOGLYCAN 5"/>
    <property type="match status" value="1"/>
</dbReference>
<feature type="region of interest" description="Disordered" evidence="1">
    <location>
        <begin position="386"/>
        <end position="409"/>
    </location>
</feature>
<feature type="region of interest" description="Disordered" evidence="1">
    <location>
        <begin position="421"/>
        <end position="464"/>
    </location>
</feature>
<dbReference type="GO" id="GO:0045202">
    <property type="term" value="C:synapse"/>
    <property type="evidence" value="ECO:0007669"/>
    <property type="project" value="TreeGrafter"/>
</dbReference>
<evidence type="ECO:0000259" key="4">
    <source>
        <dbReference type="Pfam" id="PF06567"/>
    </source>
</evidence>
<dbReference type="Proteomes" id="UP001295444">
    <property type="component" value="Chromosome 04"/>
</dbReference>
<feature type="domain" description="Neural chondroitin sulphate proteoglycan cytoplasmic" evidence="4">
    <location>
        <begin position="611"/>
        <end position="677"/>
    </location>
</feature>
<dbReference type="EMBL" id="OW240915">
    <property type="protein sequence ID" value="CAH2281735.1"/>
    <property type="molecule type" value="Genomic_DNA"/>
</dbReference>